<sequence>MLFVGMLRKVRELQVYTLSYHEVNLMNALQVLCLNNANVGLENEMKMNVCDENDRSFRFIVVRVVQGRRAYAIGYSICQGPMLPAAWYDAANLAYPPGLQFGMWEGGSWGVRWAGGMKPLRADDLQHASSPSNSATKTLDAFCGFSPSLARIKAGSAGVRPAKRTLSPTKSNTFIWLSGWNPSKEFFCHVVRTCGNVCPVFGFILPLIVLRFYSHQNAALLTLARRLPLTSTHASKPR</sequence>
<proteinExistence type="predicted"/>
<dbReference type="HOGENOM" id="CLU_1166591_0_0_1"/>
<dbReference type="AlphaFoldDB" id="A0A0C3KVV6"/>
<name>A0A0C3KVV6_9AGAM</name>
<accession>A0A0C3KVV6</accession>
<reference evidence="1 2" key="1">
    <citation type="submission" date="2014-04" db="EMBL/GenBank/DDBJ databases">
        <authorList>
            <consortium name="DOE Joint Genome Institute"/>
            <person name="Kuo A."/>
            <person name="Girlanda M."/>
            <person name="Perotto S."/>
            <person name="Kohler A."/>
            <person name="Nagy L.G."/>
            <person name="Floudas D."/>
            <person name="Copeland A."/>
            <person name="Barry K.W."/>
            <person name="Cichocki N."/>
            <person name="Veneault-Fourrey C."/>
            <person name="LaButti K."/>
            <person name="Lindquist E.A."/>
            <person name="Lipzen A."/>
            <person name="Lundell T."/>
            <person name="Morin E."/>
            <person name="Murat C."/>
            <person name="Sun H."/>
            <person name="Tunlid A."/>
            <person name="Henrissat B."/>
            <person name="Grigoriev I.V."/>
            <person name="Hibbett D.S."/>
            <person name="Martin F."/>
            <person name="Nordberg H.P."/>
            <person name="Cantor M.N."/>
            <person name="Hua S.X."/>
        </authorList>
    </citation>
    <scope>NUCLEOTIDE SEQUENCE [LARGE SCALE GENOMIC DNA]</scope>
    <source>
        <strain evidence="1 2">MUT 4182</strain>
    </source>
</reference>
<protein>
    <submittedName>
        <fullName evidence="1">Uncharacterized protein</fullName>
    </submittedName>
</protein>
<dbReference type="Proteomes" id="UP000054248">
    <property type="component" value="Unassembled WGS sequence"/>
</dbReference>
<evidence type="ECO:0000313" key="2">
    <source>
        <dbReference type="Proteomes" id="UP000054248"/>
    </source>
</evidence>
<dbReference type="EMBL" id="KN823038">
    <property type="protein sequence ID" value="KIO25623.1"/>
    <property type="molecule type" value="Genomic_DNA"/>
</dbReference>
<organism evidence="1 2">
    <name type="scientific">Tulasnella calospora MUT 4182</name>
    <dbReference type="NCBI Taxonomy" id="1051891"/>
    <lineage>
        <taxon>Eukaryota</taxon>
        <taxon>Fungi</taxon>
        <taxon>Dikarya</taxon>
        <taxon>Basidiomycota</taxon>
        <taxon>Agaricomycotina</taxon>
        <taxon>Agaricomycetes</taxon>
        <taxon>Cantharellales</taxon>
        <taxon>Tulasnellaceae</taxon>
        <taxon>Tulasnella</taxon>
    </lineage>
</organism>
<reference evidence="2" key="2">
    <citation type="submission" date="2015-01" db="EMBL/GenBank/DDBJ databases">
        <title>Evolutionary Origins and Diversification of the Mycorrhizal Mutualists.</title>
        <authorList>
            <consortium name="DOE Joint Genome Institute"/>
            <consortium name="Mycorrhizal Genomics Consortium"/>
            <person name="Kohler A."/>
            <person name="Kuo A."/>
            <person name="Nagy L.G."/>
            <person name="Floudas D."/>
            <person name="Copeland A."/>
            <person name="Barry K.W."/>
            <person name="Cichocki N."/>
            <person name="Veneault-Fourrey C."/>
            <person name="LaButti K."/>
            <person name="Lindquist E.A."/>
            <person name="Lipzen A."/>
            <person name="Lundell T."/>
            <person name="Morin E."/>
            <person name="Murat C."/>
            <person name="Riley R."/>
            <person name="Ohm R."/>
            <person name="Sun H."/>
            <person name="Tunlid A."/>
            <person name="Henrissat B."/>
            <person name="Grigoriev I.V."/>
            <person name="Hibbett D.S."/>
            <person name="Martin F."/>
        </authorList>
    </citation>
    <scope>NUCLEOTIDE SEQUENCE [LARGE SCALE GENOMIC DNA]</scope>
    <source>
        <strain evidence="2">MUT 4182</strain>
    </source>
</reference>
<keyword evidence="2" id="KW-1185">Reference proteome</keyword>
<gene>
    <name evidence="1" type="ORF">M407DRAFT_208458</name>
</gene>
<evidence type="ECO:0000313" key="1">
    <source>
        <dbReference type="EMBL" id="KIO25623.1"/>
    </source>
</evidence>